<dbReference type="InterPro" id="IPR036259">
    <property type="entry name" value="MFS_trans_sf"/>
</dbReference>
<evidence type="ECO:0000256" key="7">
    <source>
        <dbReference type="SAM" id="Phobius"/>
    </source>
</evidence>
<dbReference type="STRING" id="985895.E5A3C2"/>
<dbReference type="GO" id="GO:0022857">
    <property type="term" value="F:transmembrane transporter activity"/>
    <property type="evidence" value="ECO:0007669"/>
    <property type="project" value="InterPro"/>
</dbReference>
<keyword evidence="10" id="KW-1185">Reference proteome</keyword>
<comment type="subcellular location">
    <subcellularLocation>
        <location evidence="1">Membrane</location>
        <topology evidence="1">Multi-pass membrane protein</topology>
    </subcellularLocation>
</comment>
<proteinExistence type="inferred from homology"/>
<keyword evidence="3 7" id="KW-0812">Transmembrane</keyword>
<reference evidence="10" key="1">
    <citation type="journal article" date="2011" name="Nat. Commun.">
        <title>Effector diversification within compartments of the Leptosphaeria maculans genome affected by Repeat-Induced Point mutations.</title>
        <authorList>
            <person name="Rouxel T."/>
            <person name="Grandaubert J."/>
            <person name="Hane J.K."/>
            <person name="Hoede C."/>
            <person name="van de Wouw A.P."/>
            <person name="Couloux A."/>
            <person name="Dominguez V."/>
            <person name="Anthouard V."/>
            <person name="Bally P."/>
            <person name="Bourras S."/>
            <person name="Cozijnsen A.J."/>
            <person name="Ciuffetti L.M."/>
            <person name="Degrave A."/>
            <person name="Dilmaghani A."/>
            <person name="Duret L."/>
            <person name="Fudal I."/>
            <person name="Goodwin S.B."/>
            <person name="Gout L."/>
            <person name="Glaser N."/>
            <person name="Linglin J."/>
            <person name="Kema G.H.J."/>
            <person name="Lapalu N."/>
            <person name="Lawrence C.B."/>
            <person name="May K."/>
            <person name="Meyer M."/>
            <person name="Ollivier B."/>
            <person name="Poulain J."/>
            <person name="Schoch C.L."/>
            <person name="Simon A."/>
            <person name="Spatafora J.W."/>
            <person name="Stachowiak A."/>
            <person name="Turgeon B.G."/>
            <person name="Tyler B.M."/>
            <person name="Vincent D."/>
            <person name="Weissenbach J."/>
            <person name="Amselem J."/>
            <person name="Quesneville H."/>
            <person name="Oliver R.P."/>
            <person name="Wincker P."/>
            <person name="Balesdent M.-H."/>
            <person name="Howlett B.J."/>
        </authorList>
    </citation>
    <scope>NUCLEOTIDE SEQUENCE [LARGE SCALE GENOMIC DNA]</scope>
    <source>
        <strain evidence="10">JN3 / isolate v23.1.3 / race Av1-4-5-6-7-8</strain>
    </source>
</reference>
<feature type="domain" description="Major facilitator superfamily (MFS) profile" evidence="8">
    <location>
        <begin position="145"/>
        <end position="572"/>
    </location>
</feature>
<dbReference type="PROSITE" id="PS50850">
    <property type="entry name" value="MFS"/>
    <property type="match status" value="1"/>
</dbReference>
<feature type="transmembrane region" description="Helical" evidence="7">
    <location>
        <begin position="369"/>
        <end position="392"/>
    </location>
</feature>
<dbReference type="InParanoid" id="E5A3C2"/>
<evidence type="ECO:0000313" key="9">
    <source>
        <dbReference type="EMBL" id="CBX98135.1"/>
    </source>
</evidence>
<dbReference type="PANTHER" id="PTHR23502">
    <property type="entry name" value="MAJOR FACILITATOR SUPERFAMILY"/>
    <property type="match status" value="1"/>
</dbReference>
<evidence type="ECO:0000256" key="6">
    <source>
        <dbReference type="SAM" id="MobiDB-lite"/>
    </source>
</evidence>
<dbReference type="Gene3D" id="1.20.1250.20">
    <property type="entry name" value="MFS general substrate transporter like domains"/>
    <property type="match status" value="1"/>
</dbReference>
<dbReference type="eggNOG" id="KOG0255">
    <property type="taxonomic scope" value="Eukaryota"/>
</dbReference>
<feature type="transmembrane region" description="Helical" evidence="7">
    <location>
        <begin position="412"/>
        <end position="433"/>
    </location>
</feature>
<feature type="region of interest" description="Disordered" evidence="6">
    <location>
        <begin position="70"/>
        <end position="136"/>
    </location>
</feature>
<feature type="transmembrane region" description="Helical" evidence="7">
    <location>
        <begin position="545"/>
        <end position="566"/>
    </location>
</feature>
<feature type="transmembrane region" description="Helical" evidence="7">
    <location>
        <begin position="271"/>
        <end position="292"/>
    </location>
</feature>
<dbReference type="AlphaFoldDB" id="E5A3C2"/>
<dbReference type="InterPro" id="IPR011701">
    <property type="entry name" value="MFS"/>
</dbReference>
<evidence type="ECO:0000256" key="3">
    <source>
        <dbReference type="ARBA" id="ARBA00022692"/>
    </source>
</evidence>
<sequence length="580" mass="63485">MATVCYLIGQPVASFLVIKPKSSCSRFYLHRRVNSAQKAPSQAMSGNNESAAGKEHEEHALGKMASIHQVPSHISADSRSVNERGNSDASSTRNGDIEKDAGSSLTKAEENPEEEPERDPNIVDFDGPDDPEDPMNWSNTKKWGTVLLVSAITFLTPLASSNFAPGVPEIMAEFHSTSRLLASFMVSVFVLGFAVGPLLIAPLSEMYGRLPMYHACNLLFVIFTVAAAVSNSMAQFIIFRFLMGCWGGGPMVLGGGTIADLIPHRHRGTAMGIWMMGVTIGPCVGPIIGGYLGEARGWRWNFWFVAIVAGAFFVISLIMMKETSPVIILERKTKRLRAETGNDKLRSKLASDMSTARLLKHSLIRPAKMLFRSTICFALSLYVAITYAYLYILFTTFSVVYSEVYGWNGGNAGLAFVGIGVGSIIGQITYVRLGNYLVNKHIKRGDFKPEHRLYIMTMGGIWLPLGLFMYGWGTHYGVHYIVPQIATAFVGFGLLLIFMPASTYLVDVYTVHAASAMTAMTVLRSLMAAFVPLSSRAMYDAMGYGWGNSLLGFVSLALVPIPFLFIKYGEGIRARSTVKL</sequence>
<name>E5A3C2_LEPMJ</name>
<evidence type="ECO:0000256" key="5">
    <source>
        <dbReference type="ARBA" id="ARBA00023136"/>
    </source>
</evidence>
<evidence type="ECO:0000256" key="2">
    <source>
        <dbReference type="ARBA" id="ARBA00008335"/>
    </source>
</evidence>
<dbReference type="VEuPathDB" id="FungiDB:LEMA_P095440.1"/>
<dbReference type="HOGENOM" id="CLU_008455_0_4_1"/>
<comment type="similarity">
    <text evidence="2">Belongs to the major facilitator superfamily.</text>
</comment>
<dbReference type="OMA" id="WRWNFWF"/>
<feature type="transmembrane region" description="Helical" evidence="7">
    <location>
        <begin position="212"/>
        <end position="230"/>
    </location>
</feature>
<gene>
    <name evidence="9" type="ORF">LEMA_P095440.1</name>
</gene>
<keyword evidence="4 7" id="KW-1133">Transmembrane helix</keyword>
<dbReference type="OrthoDB" id="5296287at2759"/>
<feature type="transmembrane region" description="Helical" evidence="7">
    <location>
        <begin position="236"/>
        <end position="259"/>
    </location>
</feature>
<evidence type="ECO:0000256" key="4">
    <source>
        <dbReference type="ARBA" id="ARBA00022989"/>
    </source>
</evidence>
<dbReference type="FunFam" id="1.20.1250.20:FF:000011">
    <property type="entry name" value="MFS multidrug transporter, putative"/>
    <property type="match status" value="1"/>
</dbReference>
<feature type="region of interest" description="Disordered" evidence="6">
    <location>
        <begin position="35"/>
        <end position="58"/>
    </location>
</feature>
<feature type="transmembrane region" description="Helical" evidence="7">
    <location>
        <begin position="298"/>
        <end position="319"/>
    </location>
</feature>
<feature type="transmembrane region" description="Helical" evidence="7">
    <location>
        <begin position="453"/>
        <end position="472"/>
    </location>
</feature>
<dbReference type="PANTHER" id="PTHR23502:SF68">
    <property type="entry name" value="MULTIDRUG TRANSPORTER, PUTATIVE (AFU_ORTHOLOGUE AFUA_3G01120)-RELATED"/>
    <property type="match status" value="1"/>
</dbReference>
<evidence type="ECO:0000256" key="1">
    <source>
        <dbReference type="ARBA" id="ARBA00004141"/>
    </source>
</evidence>
<feature type="compositionally biased region" description="Polar residues" evidence="6">
    <location>
        <begin position="35"/>
        <end position="50"/>
    </location>
</feature>
<evidence type="ECO:0000313" key="10">
    <source>
        <dbReference type="Proteomes" id="UP000002668"/>
    </source>
</evidence>
<feature type="transmembrane region" description="Helical" evidence="7">
    <location>
        <begin position="511"/>
        <end position="533"/>
    </location>
</feature>
<dbReference type="SUPFAM" id="SSF103473">
    <property type="entry name" value="MFS general substrate transporter"/>
    <property type="match status" value="1"/>
</dbReference>
<organism evidence="10">
    <name type="scientific">Leptosphaeria maculans (strain JN3 / isolate v23.1.3 / race Av1-4-5-6-7-8)</name>
    <name type="common">Blackleg fungus</name>
    <name type="synonym">Phoma lingam</name>
    <dbReference type="NCBI Taxonomy" id="985895"/>
    <lineage>
        <taxon>Eukaryota</taxon>
        <taxon>Fungi</taxon>
        <taxon>Dikarya</taxon>
        <taxon>Ascomycota</taxon>
        <taxon>Pezizomycotina</taxon>
        <taxon>Dothideomycetes</taxon>
        <taxon>Pleosporomycetidae</taxon>
        <taxon>Pleosporales</taxon>
        <taxon>Pleosporineae</taxon>
        <taxon>Leptosphaeriaceae</taxon>
        <taxon>Plenodomus</taxon>
        <taxon>Plenodomus lingam/Leptosphaeria maculans species complex</taxon>
    </lineage>
</organism>
<dbReference type="CDD" id="cd17323">
    <property type="entry name" value="MFS_Tpo1_MDR_like"/>
    <property type="match status" value="1"/>
</dbReference>
<dbReference type="GO" id="GO:0016020">
    <property type="term" value="C:membrane"/>
    <property type="evidence" value="ECO:0007669"/>
    <property type="project" value="UniProtKB-SubCell"/>
</dbReference>
<protein>
    <submittedName>
        <fullName evidence="9">Similar to MFS multidrug transporter</fullName>
    </submittedName>
</protein>
<dbReference type="InterPro" id="IPR020846">
    <property type="entry name" value="MFS_dom"/>
</dbReference>
<feature type="transmembrane region" description="Helical" evidence="7">
    <location>
        <begin position="478"/>
        <end position="499"/>
    </location>
</feature>
<keyword evidence="5 7" id="KW-0472">Membrane</keyword>
<evidence type="ECO:0000259" key="8">
    <source>
        <dbReference type="PROSITE" id="PS50850"/>
    </source>
</evidence>
<dbReference type="Pfam" id="PF07690">
    <property type="entry name" value="MFS_1"/>
    <property type="match status" value="1"/>
</dbReference>
<feature type="transmembrane region" description="Helical" evidence="7">
    <location>
        <begin position="180"/>
        <end position="200"/>
    </location>
</feature>
<dbReference type="EMBL" id="FP929133">
    <property type="protein sequence ID" value="CBX98135.1"/>
    <property type="molecule type" value="Genomic_DNA"/>
</dbReference>
<dbReference type="Proteomes" id="UP000002668">
    <property type="component" value="Genome"/>
</dbReference>
<feature type="transmembrane region" description="Helical" evidence="7">
    <location>
        <begin position="143"/>
        <end position="160"/>
    </location>
</feature>
<accession>E5A3C2</accession>